<feature type="region of interest" description="Disordered" evidence="1">
    <location>
        <begin position="1"/>
        <end position="50"/>
    </location>
</feature>
<comment type="caution">
    <text evidence="2">The sequence shown here is derived from an EMBL/GenBank/DDBJ whole genome shotgun (WGS) entry which is preliminary data.</text>
</comment>
<proteinExistence type="predicted"/>
<sequence length="95" mass="10155">MGSPKHIKSPDDASKGSFGSPDAAKSDREATEEVQAQQVSAAEKKRNKLGYHRTSIACSGGWKANGTKTQVIVDAERYGASPHLIHQIDVSTAFD</sequence>
<organism evidence="2 3">
    <name type="scientific">Claviceps africana</name>
    <dbReference type="NCBI Taxonomy" id="83212"/>
    <lineage>
        <taxon>Eukaryota</taxon>
        <taxon>Fungi</taxon>
        <taxon>Dikarya</taxon>
        <taxon>Ascomycota</taxon>
        <taxon>Pezizomycotina</taxon>
        <taxon>Sordariomycetes</taxon>
        <taxon>Hypocreomycetidae</taxon>
        <taxon>Hypocreales</taxon>
        <taxon>Clavicipitaceae</taxon>
        <taxon>Claviceps</taxon>
    </lineage>
</organism>
<evidence type="ECO:0000256" key="1">
    <source>
        <dbReference type="SAM" id="MobiDB-lite"/>
    </source>
</evidence>
<name>A0A8K0NF84_9HYPO</name>
<dbReference type="EMBL" id="SRPY01000813">
    <property type="protein sequence ID" value="KAG5917426.1"/>
    <property type="molecule type" value="Genomic_DNA"/>
</dbReference>
<accession>A0A8K0NF84</accession>
<gene>
    <name evidence="2" type="ORF">E4U42_007249</name>
</gene>
<dbReference type="Proteomes" id="UP000811619">
    <property type="component" value="Unassembled WGS sequence"/>
</dbReference>
<evidence type="ECO:0000313" key="3">
    <source>
        <dbReference type="Proteomes" id="UP000811619"/>
    </source>
</evidence>
<keyword evidence="3" id="KW-1185">Reference proteome</keyword>
<reference evidence="2" key="1">
    <citation type="journal article" date="2020" name="bioRxiv">
        <title>Whole genome comparisons of ergot fungi reveals the divergence and evolution of species within the genus Claviceps are the result of varying mechanisms driving genome evolution and host range expansion.</title>
        <authorList>
            <person name="Wyka S.A."/>
            <person name="Mondo S.J."/>
            <person name="Liu M."/>
            <person name="Dettman J."/>
            <person name="Nalam V."/>
            <person name="Broders K.D."/>
        </authorList>
    </citation>
    <scope>NUCLEOTIDE SEQUENCE</scope>
    <source>
        <strain evidence="2">CCC 489</strain>
    </source>
</reference>
<protein>
    <submittedName>
        <fullName evidence="2">Uncharacterized protein</fullName>
    </submittedName>
</protein>
<dbReference type="AlphaFoldDB" id="A0A8K0NF84"/>
<evidence type="ECO:0000313" key="2">
    <source>
        <dbReference type="EMBL" id="KAG5917426.1"/>
    </source>
</evidence>
<dbReference type="OrthoDB" id="4150019at2759"/>